<proteinExistence type="predicted"/>
<reference evidence="1 2" key="1">
    <citation type="submission" date="2017-09" db="EMBL/GenBank/DDBJ databases">
        <title>Depth-based differentiation of microbial function through sediment-hosted aquifers and enrichment of novel symbionts in the deep terrestrial subsurface.</title>
        <authorList>
            <person name="Probst A.J."/>
            <person name="Ladd B."/>
            <person name="Jarett J.K."/>
            <person name="Geller-Mcgrath D.E."/>
            <person name="Sieber C.M."/>
            <person name="Emerson J.B."/>
            <person name="Anantharaman K."/>
            <person name="Thomas B.C."/>
            <person name="Malmstrom R."/>
            <person name="Stieglmeier M."/>
            <person name="Klingl A."/>
            <person name="Woyke T."/>
            <person name="Ryan C.M."/>
            <person name="Banfield J.F."/>
        </authorList>
    </citation>
    <scope>NUCLEOTIDE SEQUENCE [LARGE SCALE GENOMIC DNA]</scope>
    <source>
        <strain evidence="1">CG15_BIG_FIL_POST_REV_8_21_14_020_45_12</strain>
    </source>
</reference>
<dbReference type="Proteomes" id="UP000230292">
    <property type="component" value="Unassembled WGS sequence"/>
</dbReference>
<protein>
    <recommendedName>
        <fullName evidence="3">Tetratricopeptide repeat protein</fullName>
    </recommendedName>
</protein>
<gene>
    <name evidence="1" type="ORF">COW24_00925</name>
</gene>
<accession>A0A2M7H4V2</accession>
<dbReference type="EMBL" id="PFGC01000013">
    <property type="protein sequence ID" value="PIW37249.1"/>
    <property type="molecule type" value="Genomic_DNA"/>
</dbReference>
<dbReference type="AlphaFoldDB" id="A0A2M7H4V2"/>
<evidence type="ECO:0008006" key="3">
    <source>
        <dbReference type="Google" id="ProtNLM"/>
    </source>
</evidence>
<name>A0A2M7H4V2_9BACT</name>
<comment type="caution">
    <text evidence="1">The sequence shown here is derived from an EMBL/GenBank/DDBJ whole genome shotgun (WGS) entry which is preliminary data.</text>
</comment>
<sequence length="246" mass="28021">MIDYQKKFNDSLAAGNLEETLAVARAAFAEEPNNENLLAWVAGNLFENKIPNSEGLLNQFVGIFPNSIHPIQVYLASLLLSHGQFDSASNEARIYLNRLLIKGSLSSPGEIISNPILSEGVGRAFLQLTSVYTEAGARSYSLRALKLGLWYVSEYWKNVYQSEIQQLQQELAERKIRKLDEVWEDFFQYGNKMNKLITLCKKRGFVILEKRLALIEGKFRYNPEYKVDQSELFQVIIEDKGVFGLV</sequence>
<evidence type="ECO:0000313" key="1">
    <source>
        <dbReference type="EMBL" id="PIW37249.1"/>
    </source>
</evidence>
<organism evidence="1 2">
    <name type="scientific">Candidatus Kerfeldbacteria bacterium CG15_BIG_FIL_POST_REV_8_21_14_020_45_12</name>
    <dbReference type="NCBI Taxonomy" id="2014247"/>
    <lineage>
        <taxon>Bacteria</taxon>
        <taxon>Candidatus Kerfeldiibacteriota</taxon>
    </lineage>
</organism>
<evidence type="ECO:0000313" key="2">
    <source>
        <dbReference type="Proteomes" id="UP000230292"/>
    </source>
</evidence>